<dbReference type="AlphaFoldDB" id="A0A7G9GU89"/>
<dbReference type="Pfam" id="PF14505">
    <property type="entry name" value="DUF4438"/>
    <property type="match status" value="1"/>
</dbReference>
<dbReference type="Gene3D" id="4.10.1180.10">
    <property type="entry name" value="tm1086 domain"/>
    <property type="match status" value="1"/>
</dbReference>
<protein>
    <submittedName>
        <fullName evidence="3">DUF4438 domain-containing protein</fullName>
    </submittedName>
</protein>
<dbReference type="RefSeq" id="WP_101473928.1">
    <property type="nucleotide sequence ID" value="NZ_CP060637.1"/>
</dbReference>
<evidence type="ECO:0000259" key="1">
    <source>
        <dbReference type="Pfam" id="PF14505"/>
    </source>
</evidence>
<evidence type="ECO:0000313" key="3">
    <source>
        <dbReference type="EMBL" id="QNM14371.1"/>
    </source>
</evidence>
<accession>A0A7G9GU89</accession>
<dbReference type="Gene3D" id="2.102.30.10">
    <property type="entry name" value="tm1086 (SG structure) domain"/>
    <property type="match status" value="1"/>
</dbReference>
<evidence type="ECO:0000259" key="2">
    <source>
        <dbReference type="Pfam" id="PF20999"/>
    </source>
</evidence>
<evidence type="ECO:0000313" key="4">
    <source>
        <dbReference type="Proteomes" id="UP000515913"/>
    </source>
</evidence>
<keyword evidence="4" id="KW-1185">Reference proteome</keyword>
<dbReference type="Proteomes" id="UP000515913">
    <property type="component" value="Chromosome"/>
</dbReference>
<dbReference type="EMBL" id="CP060637">
    <property type="protein sequence ID" value="QNM14371.1"/>
    <property type="molecule type" value="Genomic_DNA"/>
</dbReference>
<gene>
    <name evidence="3" type="ORF">H9Q81_05105</name>
</gene>
<organism evidence="3 4">
    <name type="scientific">Fusobacterium hominis</name>
    <dbReference type="NCBI Taxonomy" id="2764326"/>
    <lineage>
        <taxon>Bacteria</taxon>
        <taxon>Fusobacteriati</taxon>
        <taxon>Fusobacteriota</taxon>
        <taxon>Fusobacteriia</taxon>
        <taxon>Fusobacteriales</taxon>
        <taxon>Fusobacteriaceae</taxon>
        <taxon>Fusobacterium</taxon>
    </lineage>
</organism>
<feature type="domain" description="DUF4438" evidence="1">
    <location>
        <begin position="27"/>
        <end position="159"/>
    </location>
</feature>
<dbReference type="Gene3D" id="2.40.10.170">
    <property type="match status" value="1"/>
</dbReference>
<name>A0A7G9GU89_9FUSO</name>
<feature type="domain" description="DUF4438" evidence="2">
    <location>
        <begin position="160"/>
        <end position="284"/>
    </location>
</feature>
<reference evidence="3 4" key="1">
    <citation type="submission" date="2020-08" db="EMBL/GenBank/DDBJ databases">
        <authorList>
            <person name="Liu C."/>
            <person name="Sun Q."/>
        </authorList>
    </citation>
    <scope>NUCLEOTIDE SEQUENCE [LARGE SCALE GENOMIC DNA]</scope>
    <source>
        <strain evidence="3 4">NSJ-57</strain>
    </source>
</reference>
<dbReference type="KEGG" id="fho:H9Q81_05105"/>
<sequence>MIKTNRNFLVMQSVGGKIHSPMVSSPYRISRDGEPMIVPATGGISYNVKVGDSCMKWVGDHVEPGVSIRNENVPENTALMVLGCIGNTAKVISGDAKGAKGFVTGGHGGIEHTLIYFDDDVLEKLALDDRIMVKAFGQGLKIDGFDDVTCMNIDPDLLEKMDIKVTDDGMLEVPVVTEIPPYLMGSGVGSSTAFSGDYDIMTGDKEANEKYGINDLRFGDIVLLRDCNNCYGRDYLKGSVTIGVVVHSDCIKAGHGPGVTAIMSCATTKIKGRIDKNANIAHYMGVIKK</sequence>
<dbReference type="Pfam" id="PF20999">
    <property type="entry name" value="DUF4438_C"/>
    <property type="match status" value="1"/>
</dbReference>
<proteinExistence type="predicted"/>
<dbReference type="InterPro" id="IPR044910">
    <property type="entry name" value="TM_1086_SG_dom"/>
</dbReference>
<dbReference type="InterPro" id="IPR048399">
    <property type="entry name" value="DUF4438_C"/>
</dbReference>
<dbReference type="InterPro" id="IPR044909">
    <property type="entry name" value="TM_1086_sf"/>
</dbReference>
<dbReference type="InterPro" id="IPR029433">
    <property type="entry name" value="DUF4438_N"/>
</dbReference>